<keyword evidence="5 11" id="KW-0863">Zinc-finger</keyword>
<dbReference type="GO" id="GO:0001228">
    <property type="term" value="F:DNA-binding transcription activator activity, RNA polymerase II-specific"/>
    <property type="evidence" value="ECO:0007669"/>
    <property type="project" value="TreeGrafter"/>
</dbReference>
<dbReference type="Gene3D" id="3.30.160.60">
    <property type="entry name" value="Classic Zinc Finger"/>
    <property type="match status" value="6"/>
</dbReference>
<dbReference type="Proteomes" id="UP000014760">
    <property type="component" value="Unassembled WGS sequence"/>
</dbReference>
<evidence type="ECO:0000259" key="12">
    <source>
        <dbReference type="PROSITE" id="PS50157"/>
    </source>
</evidence>
<dbReference type="STRING" id="283909.R7TSQ6"/>
<name>R7TSQ6_CAPTE</name>
<dbReference type="SUPFAM" id="SSF57667">
    <property type="entry name" value="beta-beta-alpha zinc fingers"/>
    <property type="match status" value="5"/>
</dbReference>
<evidence type="ECO:0000313" key="15">
    <source>
        <dbReference type="Proteomes" id="UP000014760"/>
    </source>
</evidence>
<keyword evidence="7" id="KW-0805">Transcription regulation</keyword>
<evidence type="ECO:0000256" key="7">
    <source>
        <dbReference type="ARBA" id="ARBA00023015"/>
    </source>
</evidence>
<dbReference type="OMA" id="QHIRISH"/>
<dbReference type="InterPro" id="IPR036236">
    <property type="entry name" value="Znf_C2H2_sf"/>
</dbReference>
<feature type="domain" description="C2H2-type" evidence="12">
    <location>
        <begin position="105"/>
        <end position="132"/>
    </location>
</feature>
<dbReference type="EMBL" id="AMQN01027944">
    <property type="status" value="NOT_ANNOTATED_CDS"/>
    <property type="molecule type" value="Genomic_DNA"/>
</dbReference>
<dbReference type="OrthoDB" id="6236043at2759"/>
<feature type="domain" description="C2H2-type" evidence="12">
    <location>
        <begin position="158"/>
        <end position="185"/>
    </location>
</feature>
<dbReference type="InterPro" id="IPR013087">
    <property type="entry name" value="Znf_C2H2_type"/>
</dbReference>
<keyword evidence="3" id="KW-0479">Metal-binding</keyword>
<evidence type="ECO:0000256" key="10">
    <source>
        <dbReference type="ARBA" id="ARBA00023242"/>
    </source>
</evidence>
<feature type="domain" description="C2H2-type" evidence="12">
    <location>
        <begin position="186"/>
        <end position="213"/>
    </location>
</feature>
<dbReference type="FunFam" id="3.30.160.60:FF:000303">
    <property type="entry name" value="Zinc finger protein 41"/>
    <property type="match status" value="1"/>
</dbReference>
<dbReference type="FunFam" id="3.30.160.60:FF:000446">
    <property type="entry name" value="Zinc finger protein"/>
    <property type="match status" value="1"/>
</dbReference>
<keyword evidence="4" id="KW-0677">Repeat</keyword>
<feature type="domain" description="C2H2-type" evidence="12">
    <location>
        <begin position="247"/>
        <end position="274"/>
    </location>
</feature>
<comment type="subcellular location">
    <subcellularLocation>
        <location evidence="1">Nucleus</location>
    </subcellularLocation>
</comment>
<evidence type="ECO:0000256" key="1">
    <source>
        <dbReference type="ARBA" id="ARBA00004123"/>
    </source>
</evidence>
<dbReference type="GO" id="GO:0005634">
    <property type="term" value="C:nucleus"/>
    <property type="evidence" value="ECO:0007669"/>
    <property type="project" value="UniProtKB-SubCell"/>
</dbReference>
<feature type="domain" description="C2H2-type" evidence="12">
    <location>
        <begin position="64"/>
        <end position="92"/>
    </location>
</feature>
<dbReference type="Pfam" id="PF00096">
    <property type="entry name" value="zf-C2H2"/>
    <property type="match status" value="7"/>
</dbReference>
<dbReference type="FunFam" id="3.30.160.60:FF:000630">
    <property type="entry name" value="Zinc finger protein 180"/>
    <property type="match status" value="1"/>
</dbReference>
<reference evidence="14" key="3">
    <citation type="submission" date="2015-06" db="UniProtKB">
        <authorList>
            <consortium name="EnsemblMetazoa"/>
        </authorList>
    </citation>
    <scope>IDENTIFICATION</scope>
</reference>
<keyword evidence="6" id="KW-0862">Zinc</keyword>
<evidence type="ECO:0000256" key="2">
    <source>
        <dbReference type="ARBA" id="ARBA00006991"/>
    </source>
</evidence>
<evidence type="ECO:0000256" key="6">
    <source>
        <dbReference type="ARBA" id="ARBA00022833"/>
    </source>
</evidence>
<dbReference type="PROSITE" id="PS00028">
    <property type="entry name" value="ZINC_FINGER_C2H2_1"/>
    <property type="match status" value="7"/>
</dbReference>
<dbReference type="AlphaFoldDB" id="R7TSQ6"/>
<dbReference type="InterPro" id="IPR041697">
    <property type="entry name" value="Znf-C2H2_11"/>
</dbReference>
<dbReference type="HOGENOM" id="CLU_002678_2_1_1"/>
<reference evidence="15" key="1">
    <citation type="submission" date="2012-12" db="EMBL/GenBank/DDBJ databases">
        <authorList>
            <person name="Hellsten U."/>
            <person name="Grimwood J."/>
            <person name="Chapman J.A."/>
            <person name="Shapiro H."/>
            <person name="Aerts A."/>
            <person name="Otillar R.P."/>
            <person name="Terry A.Y."/>
            <person name="Boore J.L."/>
            <person name="Simakov O."/>
            <person name="Marletaz F."/>
            <person name="Cho S.-J."/>
            <person name="Edsinger-Gonzales E."/>
            <person name="Havlak P."/>
            <person name="Kuo D.-H."/>
            <person name="Larsson T."/>
            <person name="Lv J."/>
            <person name="Arendt D."/>
            <person name="Savage R."/>
            <person name="Osoegawa K."/>
            <person name="de Jong P."/>
            <person name="Lindberg D.R."/>
            <person name="Seaver E.C."/>
            <person name="Weisblat D.A."/>
            <person name="Putnam N.H."/>
            <person name="Grigoriev I.V."/>
            <person name="Rokhsar D.S."/>
        </authorList>
    </citation>
    <scope>NUCLEOTIDE SEQUENCE</scope>
    <source>
        <strain evidence="15">I ESC-2004</strain>
    </source>
</reference>
<dbReference type="FunFam" id="3.30.160.60:FF:000965">
    <property type="entry name" value="Neurotrophin receptor-interacting factor homolog"/>
    <property type="match status" value="1"/>
</dbReference>
<sequence length="298" mass="34147">MDHHQEQVSTTSADEHQEHVVTITDSEPSNTDPHQQVACTICNRIYKNEHDLQMHMGMHTETSYKCTQCGKTYRSSGPLKRHTMLVHSGEALVEEDGDDGVQKQFSCNICHKIFEHKSNLTQHMRVHAGGQHSCQMCTATFTTKGEYTTHMRTHRISYDCNVCHETFSEAKYLVKHRRLHTGEKPCQCGHCGESFADEYQLKTHMLVHTVERLSGTRRHECCVCHKTFRMRDELKAHMLLHTRGGPYECPQCGQACTRPQSLINHLRFHAGSKPFVCWCGSAFSTKGGMTGHKRRKRH</sequence>
<evidence type="ECO:0000256" key="9">
    <source>
        <dbReference type="ARBA" id="ARBA00023163"/>
    </source>
</evidence>
<dbReference type="EMBL" id="KB308757">
    <property type="protein sequence ID" value="ELT96684.1"/>
    <property type="molecule type" value="Genomic_DNA"/>
</dbReference>
<dbReference type="FunFam" id="3.30.160.60:FF:000045">
    <property type="entry name" value="ZFP69 zinc finger protein B"/>
    <property type="match status" value="1"/>
</dbReference>
<reference evidence="13 15" key="2">
    <citation type="journal article" date="2013" name="Nature">
        <title>Insights into bilaterian evolution from three spiralian genomes.</title>
        <authorList>
            <person name="Simakov O."/>
            <person name="Marletaz F."/>
            <person name="Cho S.J."/>
            <person name="Edsinger-Gonzales E."/>
            <person name="Havlak P."/>
            <person name="Hellsten U."/>
            <person name="Kuo D.H."/>
            <person name="Larsson T."/>
            <person name="Lv J."/>
            <person name="Arendt D."/>
            <person name="Savage R."/>
            <person name="Osoegawa K."/>
            <person name="de Jong P."/>
            <person name="Grimwood J."/>
            <person name="Chapman J.A."/>
            <person name="Shapiro H."/>
            <person name="Aerts A."/>
            <person name="Otillar R.P."/>
            <person name="Terry A.Y."/>
            <person name="Boore J.L."/>
            <person name="Grigoriev I.V."/>
            <person name="Lindberg D.R."/>
            <person name="Seaver E.C."/>
            <person name="Weisblat D.A."/>
            <person name="Putnam N.H."/>
            <person name="Rokhsar D.S."/>
        </authorList>
    </citation>
    <scope>NUCLEOTIDE SEQUENCE</scope>
    <source>
        <strain evidence="13 15">I ESC-2004</strain>
    </source>
</reference>
<keyword evidence="9" id="KW-0804">Transcription</keyword>
<evidence type="ECO:0000313" key="13">
    <source>
        <dbReference type="EMBL" id="ELT96684.1"/>
    </source>
</evidence>
<evidence type="ECO:0000256" key="8">
    <source>
        <dbReference type="ARBA" id="ARBA00023125"/>
    </source>
</evidence>
<proteinExistence type="inferred from homology"/>
<dbReference type="PROSITE" id="PS50157">
    <property type="entry name" value="ZINC_FINGER_C2H2_2"/>
    <property type="match status" value="8"/>
</dbReference>
<evidence type="ECO:0000256" key="3">
    <source>
        <dbReference type="ARBA" id="ARBA00022723"/>
    </source>
</evidence>
<dbReference type="PANTHER" id="PTHR24393">
    <property type="entry name" value="ZINC FINGER PROTEIN"/>
    <property type="match status" value="1"/>
</dbReference>
<evidence type="ECO:0000256" key="4">
    <source>
        <dbReference type="ARBA" id="ARBA00022737"/>
    </source>
</evidence>
<dbReference type="GO" id="GO:0000978">
    <property type="term" value="F:RNA polymerase II cis-regulatory region sequence-specific DNA binding"/>
    <property type="evidence" value="ECO:0007669"/>
    <property type="project" value="TreeGrafter"/>
</dbReference>
<dbReference type="GO" id="GO:0008270">
    <property type="term" value="F:zinc ion binding"/>
    <property type="evidence" value="ECO:0007669"/>
    <property type="project" value="UniProtKB-KW"/>
</dbReference>
<dbReference type="FunCoup" id="R7TSQ6">
    <property type="interactions" value="490"/>
</dbReference>
<feature type="domain" description="C2H2-type" evidence="12">
    <location>
        <begin position="132"/>
        <end position="154"/>
    </location>
</feature>
<comment type="similarity">
    <text evidence="2">Belongs to the krueppel C2H2-type zinc-finger protein family.</text>
</comment>
<dbReference type="Pfam" id="PF16622">
    <property type="entry name" value="zf-C2H2_11"/>
    <property type="match status" value="1"/>
</dbReference>
<evidence type="ECO:0000256" key="11">
    <source>
        <dbReference type="PROSITE-ProRule" id="PRU00042"/>
    </source>
</evidence>
<dbReference type="EnsemblMetazoa" id="CapteT121424">
    <property type="protein sequence ID" value="CapteP121424"/>
    <property type="gene ID" value="CapteG121424"/>
</dbReference>
<dbReference type="SMART" id="SM00355">
    <property type="entry name" value="ZnF_C2H2"/>
    <property type="match status" value="9"/>
</dbReference>
<gene>
    <name evidence="13" type="ORF">CAPTEDRAFT_121424</name>
</gene>
<dbReference type="PANTHER" id="PTHR24393:SF15">
    <property type="entry name" value="IP01243P-RELATED"/>
    <property type="match status" value="1"/>
</dbReference>
<keyword evidence="8" id="KW-0238">DNA-binding</keyword>
<protein>
    <recommendedName>
        <fullName evidence="12">C2H2-type domain-containing protein</fullName>
    </recommendedName>
</protein>
<organism evidence="13">
    <name type="scientific">Capitella teleta</name>
    <name type="common">Polychaete worm</name>
    <dbReference type="NCBI Taxonomy" id="283909"/>
    <lineage>
        <taxon>Eukaryota</taxon>
        <taxon>Metazoa</taxon>
        <taxon>Spiralia</taxon>
        <taxon>Lophotrochozoa</taxon>
        <taxon>Annelida</taxon>
        <taxon>Polychaeta</taxon>
        <taxon>Sedentaria</taxon>
        <taxon>Scolecida</taxon>
        <taxon>Capitellidae</taxon>
        <taxon>Capitella</taxon>
    </lineage>
</organism>
<keyword evidence="15" id="KW-1185">Reference proteome</keyword>
<keyword evidence="10" id="KW-0539">Nucleus</keyword>
<feature type="domain" description="C2H2-type" evidence="12">
    <location>
        <begin position="219"/>
        <end position="246"/>
    </location>
</feature>
<evidence type="ECO:0000256" key="5">
    <source>
        <dbReference type="ARBA" id="ARBA00022771"/>
    </source>
</evidence>
<feature type="domain" description="C2H2-type" evidence="12">
    <location>
        <begin position="37"/>
        <end position="64"/>
    </location>
</feature>
<evidence type="ECO:0000313" key="14">
    <source>
        <dbReference type="EnsemblMetazoa" id="CapteP121424"/>
    </source>
</evidence>
<accession>R7TSQ6</accession>